<dbReference type="PROSITE" id="PS00027">
    <property type="entry name" value="HOMEOBOX_1"/>
    <property type="match status" value="1"/>
</dbReference>
<dbReference type="PANTHER" id="PTHR11211">
    <property type="entry name" value="IROQUOIS-CLASS HOMEODOMAIN PROTEIN IRX"/>
    <property type="match status" value="1"/>
</dbReference>
<feature type="compositionally biased region" description="Basic and acidic residues" evidence="7">
    <location>
        <begin position="255"/>
        <end position="282"/>
    </location>
</feature>
<evidence type="ECO:0000313" key="9">
    <source>
        <dbReference type="EMBL" id="CBY22684.1"/>
    </source>
</evidence>
<evidence type="ECO:0000256" key="5">
    <source>
        <dbReference type="ARBA" id="ARBA00023242"/>
    </source>
</evidence>
<dbReference type="OrthoDB" id="10056939at2759"/>
<feature type="domain" description="Homeobox" evidence="8">
    <location>
        <begin position="189"/>
        <end position="252"/>
    </location>
</feature>
<dbReference type="GO" id="GO:0048468">
    <property type="term" value="P:cell development"/>
    <property type="evidence" value="ECO:0007669"/>
    <property type="project" value="TreeGrafter"/>
</dbReference>
<proteinExistence type="inferred from homology"/>
<evidence type="ECO:0000256" key="3">
    <source>
        <dbReference type="ARBA" id="ARBA00023125"/>
    </source>
</evidence>
<evidence type="ECO:0000259" key="8">
    <source>
        <dbReference type="PROSITE" id="PS50071"/>
    </source>
</evidence>
<evidence type="ECO:0000256" key="4">
    <source>
        <dbReference type="ARBA" id="ARBA00023155"/>
    </source>
</evidence>
<dbReference type="InterPro" id="IPR017970">
    <property type="entry name" value="Homeobox_CS"/>
</dbReference>
<keyword evidence="3 6" id="KW-0238">DNA-binding</keyword>
<dbReference type="InterPro" id="IPR001356">
    <property type="entry name" value="HD"/>
</dbReference>
<dbReference type="SUPFAM" id="SSF46689">
    <property type="entry name" value="Homeodomain-like"/>
    <property type="match status" value="1"/>
</dbReference>
<dbReference type="InterPro" id="IPR009057">
    <property type="entry name" value="Homeodomain-like_sf"/>
</dbReference>
<dbReference type="InParanoid" id="E4WZT8"/>
<keyword evidence="5 6" id="KW-0539">Nucleus</keyword>
<dbReference type="Gene3D" id="1.10.10.60">
    <property type="entry name" value="Homeodomain-like"/>
    <property type="match status" value="1"/>
</dbReference>
<feature type="DNA-binding region" description="Homeobox" evidence="6">
    <location>
        <begin position="191"/>
        <end position="253"/>
    </location>
</feature>
<organism evidence="9">
    <name type="scientific">Oikopleura dioica</name>
    <name type="common">Tunicate</name>
    <dbReference type="NCBI Taxonomy" id="34765"/>
    <lineage>
        <taxon>Eukaryota</taxon>
        <taxon>Metazoa</taxon>
        <taxon>Chordata</taxon>
        <taxon>Tunicata</taxon>
        <taxon>Appendicularia</taxon>
        <taxon>Copelata</taxon>
        <taxon>Oikopleuridae</taxon>
        <taxon>Oikopleura</taxon>
    </lineage>
</organism>
<evidence type="ECO:0000313" key="10">
    <source>
        <dbReference type="Proteomes" id="UP000001307"/>
    </source>
</evidence>
<dbReference type="AlphaFoldDB" id="E4WZT8"/>
<keyword evidence="4 6" id="KW-0371">Homeobox</keyword>
<evidence type="ECO:0000256" key="7">
    <source>
        <dbReference type="SAM" id="MobiDB-lite"/>
    </source>
</evidence>
<dbReference type="SMART" id="SM00389">
    <property type="entry name" value="HOX"/>
    <property type="match status" value="1"/>
</dbReference>
<dbReference type="Pfam" id="PF05920">
    <property type="entry name" value="Homeobox_KN"/>
    <property type="match status" value="1"/>
</dbReference>
<feature type="compositionally biased region" description="Polar residues" evidence="7">
    <location>
        <begin position="25"/>
        <end position="41"/>
    </location>
</feature>
<evidence type="ECO:0000256" key="2">
    <source>
        <dbReference type="ARBA" id="ARBA00008446"/>
    </source>
</evidence>
<dbReference type="EMBL" id="FN653019">
    <property type="protein sequence ID" value="CBY22684.1"/>
    <property type="molecule type" value="Genomic_DNA"/>
</dbReference>
<feature type="region of interest" description="Disordered" evidence="7">
    <location>
        <begin position="25"/>
        <end position="61"/>
    </location>
</feature>
<reference evidence="9" key="1">
    <citation type="journal article" date="2010" name="Science">
        <title>Plasticity of animal genome architecture unmasked by rapid evolution of a pelagic tunicate.</title>
        <authorList>
            <person name="Denoeud F."/>
            <person name="Henriet S."/>
            <person name="Mungpakdee S."/>
            <person name="Aury J.M."/>
            <person name="Da Silva C."/>
            <person name="Brinkmann H."/>
            <person name="Mikhaleva J."/>
            <person name="Olsen L.C."/>
            <person name="Jubin C."/>
            <person name="Canestro C."/>
            <person name="Bouquet J.M."/>
            <person name="Danks G."/>
            <person name="Poulain J."/>
            <person name="Campsteijn C."/>
            <person name="Adamski M."/>
            <person name="Cross I."/>
            <person name="Yadetie F."/>
            <person name="Muffato M."/>
            <person name="Louis A."/>
            <person name="Butcher S."/>
            <person name="Tsagkogeorga G."/>
            <person name="Konrad A."/>
            <person name="Singh S."/>
            <person name="Jensen M.F."/>
            <person name="Cong E.H."/>
            <person name="Eikeseth-Otteraa H."/>
            <person name="Noel B."/>
            <person name="Anthouard V."/>
            <person name="Porcel B.M."/>
            <person name="Kachouri-Lafond R."/>
            <person name="Nishino A."/>
            <person name="Ugolini M."/>
            <person name="Chourrout P."/>
            <person name="Nishida H."/>
            <person name="Aasland R."/>
            <person name="Huzurbazar S."/>
            <person name="Westhof E."/>
            <person name="Delsuc F."/>
            <person name="Lehrach H."/>
            <person name="Reinhardt R."/>
            <person name="Weissenbach J."/>
            <person name="Roy S.W."/>
            <person name="Artiguenave F."/>
            <person name="Postlethwait J.H."/>
            <person name="Manak J.R."/>
            <person name="Thompson E.M."/>
            <person name="Jaillon O."/>
            <person name="Du Pasquier L."/>
            <person name="Boudinot P."/>
            <person name="Liberles D.A."/>
            <person name="Volff J.N."/>
            <person name="Philippe H."/>
            <person name="Lenhard B."/>
            <person name="Roest Crollius H."/>
            <person name="Wincker P."/>
            <person name="Chourrout D."/>
        </authorList>
    </citation>
    <scope>NUCLEOTIDE SEQUENCE [LARGE SCALE GENOMIC DNA]</scope>
</reference>
<dbReference type="GO" id="GO:0005634">
    <property type="term" value="C:nucleus"/>
    <property type="evidence" value="ECO:0007669"/>
    <property type="project" value="UniProtKB-SubCell"/>
</dbReference>
<gene>
    <name evidence="9" type="ORF">GSOID_T00013453001</name>
</gene>
<dbReference type="GO" id="GO:0000981">
    <property type="term" value="F:DNA-binding transcription factor activity, RNA polymerase II-specific"/>
    <property type="evidence" value="ECO:0007669"/>
    <property type="project" value="InterPro"/>
</dbReference>
<dbReference type="GO" id="GO:0000978">
    <property type="term" value="F:RNA polymerase II cis-regulatory region sequence-specific DNA binding"/>
    <property type="evidence" value="ECO:0007669"/>
    <property type="project" value="TreeGrafter"/>
</dbReference>
<dbReference type="PANTHER" id="PTHR11211:SF40">
    <property type="entry name" value="MIRROR, ISOFORM C"/>
    <property type="match status" value="1"/>
</dbReference>
<comment type="subcellular location">
    <subcellularLocation>
        <location evidence="1 6">Nucleus</location>
    </subcellularLocation>
</comment>
<dbReference type="FunFam" id="1.10.10.60:FF:000003">
    <property type="entry name" value="Iroquois-class homeobox protein IRX"/>
    <property type="match status" value="1"/>
</dbReference>
<sequence length="368" mass="40154">MVISASSLCMTAINNNHFAKEMDNAVTSDSQEARQETPSPSQRHHSPPFASQSETSPRAVPETIRVPVPTLAGSLENGFPGLLGDPNALRILQASINLQRQRTLPQLNIPLESLQRYIGSSSWPHPSTTAGSALPIPTPLLSGSVGSGLLTQIPSTLQGENNALFNQPPFADPAMMQAYAYRYGSAGRFPSNGHRKNATRENTAPLKKWLEEHMRNPYPTKAEKITLAIISSMSLTQVSTWFANARRRLKKENRVTWETPRETTGSDEHETEELARETDSRNENATCPSQVSSPPRRRSPVMSTTMAASAHPSTMPSLAGLRPGLLGVAIHNSVPSASIYQQLLMNHILRPVTSMPPLTVCAPTIKQF</sequence>
<dbReference type="Proteomes" id="UP000001307">
    <property type="component" value="Unassembled WGS sequence"/>
</dbReference>
<comment type="similarity">
    <text evidence="2">Belongs to the TALE/IRO homeobox family.</text>
</comment>
<dbReference type="PROSITE" id="PS50071">
    <property type="entry name" value="HOMEOBOX_2"/>
    <property type="match status" value="1"/>
</dbReference>
<feature type="region of interest" description="Disordered" evidence="7">
    <location>
        <begin position="255"/>
        <end position="303"/>
    </location>
</feature>
<dbReference type="GO" id="GO:0030182">
    <property type="term" value="P:neuron differentiation"/>
    <property type="evidence" value="ECO:0007669"/>
    <property type="project" value="TreeGrafter"/>
</dbReference>
<evidence type="ECO:0000256" key="6">
    <source>
        <dbReference type="PROSITE-ProRule" id="PRU00108"/>
    </source>
</evidence>
<accession>E4WZT8</accession>
<name>E4WZT8_OIKDI</name>
<dbReference type="CDD" id="cd00086">
    <property type="entry name" value="homeodomain"/>
    <property type="match status" value="1"/>
</dbReference>
<evidence type="ECO:0000256" key="1">
    <source>
        <dbReference type="ARBA" id="ARBA00004123"/>
    </source>
</evidence>
<dbReference type="InterPro" id="IPR008422">
    <property type="entry name" value="KN_HD"/>
</dbReference>
<keyword evidence="10" id="KW-1185">Reference proteome</keyword>
<protein>
    <recommendedName>
        <fullName evidence="8">Homeobox domain-containing protein</fullName>
    </recommendedName>
</protein>